<protein>
    <submittedName>
        <fullName evidence="3">Saccharopine dehydrogenase NADP-binding domain-containing protein</fullName>
    </submittedName>
</protein>
<name>A0ABS7ZTE6_9GAMM</name>
<keyword evidence="4" id="KW-1185">Reference proteome</keyword>
<sequence>MSQPAFHFVVFGATSFVGQILTRYLLQSCGVGQEINWAIAGRSSAKLNELKTSLGEAASDLPVLIADAADDAQLQTMCAQTRAIVSTVGPYALYGEPLVRACAESGTDYCDLTGEPQWIRRMLDKYESAAQSSGARIVHSCGFDSVPSDMGVYFLQQQAGKRFGQPLTNVHMRVKAAKGGMSGGTIASIIELTKEVIAEPSLRKLLANPYALCPTGHPYKTRQYNQKGVDKDTDLNSWTVPFIMAAINTRIVHRSNALRQHAYGENFRYEESMLSGRGMRGWLTGAALVGAMGAFMLGAAMKPTRALLEKFILPKPGEGPSPAAQEAGYYDIRFIGRTDDNQTLLTRVTGDKDPGYGSTAKILGEAIISLACDLHDQDGNKNHRSGGFWTPASVFDDRYIDRLTANAGLTFEVLNPTEA</sequence>
<dbReference type="Proteomes" id="UP000714380">
    <property type="component" value="Unassembled WGS sequence"/>
</dbReference>
<evidence type="ECO:0000313" key="4">
    <source>
        <dbReference type="Proteomes" id="UP000714380"/>
    </source>
</evidence>
<evidence type="ECO:0000313" key="3">
    <source>
        <dbReference type="EMBL" id="MCA6065017.1"/>
    </source>
</evidence>
<feature type="domain" description="Saccharopine dehydrogenase NADP binding" evidence="2">
    <location>
        <begin position="9"/>
        <end position="138"/>
    </location>
</feature>
<dbReference type="Pfam" id="PF03435">
    <property type="entry name" value="Sacchrp_dh_NADP"/>
    <property type="match status" value="1"/>
</dbReference>
<dbReference type="Gene3D" id="3.40.50.720">
    <property type="entry name" value="NAD(P)-binding Rossmann-like Domain"/>
    <property type="match status" value="1"/>
</dbReference>
<dbReference type="PANTHER" id="PTHR12286:SF5">
    <property type="entry name" value="SACCHAROPINE DEHYDROGENASE-LIKE OXIDOREDUCTASE"/>
    <property type="match status" value="1"/>
</dbReference>
<dbReference type="EMBL" id="JAEDAH010000097">
    <property type="protein sequence ID" value="MCA6065017.1"/>
    <property type="molecule type" value="Genomic_DNA"/>
</dbReference>
<evidence type="ECO:0000259" key="2">
    <source>
        <dbReference type="Pfam" id="PF03435"/>
    </source>
</evidence>
<dbReference type="InterPro" id="IPR005097">
    <property type="entry name" value="Sacchrp_dh_NADP-bd"/>
</dbReference>
<dbReference type="InterPro" id="IPR051276">
    <property type="entry name" value="Saccharopine_DH-like_oxidrdct"/>
</dbReference>
<dbReference type="PANTHER" id="PTHR12286">
    <property type="entry name" value="SACCHAROPINE DEHYDROGENASE-LIKE OXIDOREDUCTASE"/>
    <property type="match status" value="1"/>
</dbReference>
<keyword evidence="1" id="KW-0472">Membrane</keyword>
<feature type="transmembrane region" description="Helical" evidence="1">
    <location>
        <begin position="282"/>
        <end position="301"/>
    </location>
</feature>
<keyword evidence="1" id="KW-0812">Transmembrane</keyword>
<dbReference type="SUPFAM" id="SSF51735">
    <property type="entry name" value="NAD(P)-binding Rossmann-fold domains"/>
    <property type="match status" value="1"/>
</dbReference>
<dbReference type="InterPro" id="IPR036291">
    <property type="entry name" value="NAD(P)-bd_dom_sf"/>
</dbReference>
<comment type="caution">
    <text evidence="3">The sequence shown here is derived from an EMBL/GenBank/DDBJ whole genome shotgun (WGS) entry which is preliminary data.</text>
</comment>
<keyword evidence="1" id="KW-1133">Transmembrane helix</keyword>
<accession>A0ABS7ZTE6</accession>
<organism evidence="3 4">
    <name type="scientific">Thalassolituus marinus</name>
    <dbReference type="NCBI Taxonomy" id="671053"/>
    <lineage>
        <taxon>Bacteria</taxon>
        <taxon>Pseudomonadati</taxon>
        <taxon>Pseudomonadota</taxon>
        <taxon>Gammaproteobacteria</taxon>
        <taxon>Oceanospirillales</taxon>
        <taxon>Oceanospirillaceae</taxon>
        <taxon>Thalassolituus</taxon>
    </lineage>
</organism>
<dbReference type="RefSeq" id="WP_225676546.1">
    <property type="nucleotide sequence ID" value="NZ_JAEDAH010000097.1"/>
</dbReference>
<reference evidence="3 4" key="1">
    <citation type="submission" date="2020-12" db="EMBL/GenBank/DDBJ databases">
        <title>Novel Thalassolituus-related marine hydrocarbonoclastic bacteria mediated algae-derived hydrocarbons mineralization in twilight zone of the northern South China Sea.</title>
        <authorList>
            <person name="Dong C."/>
        </authorList>
    </citation>
    <scope>NUCLEOTIDE SEQUENCE [LARGE SCALE GENOMIC DNA]</scope>
    <source>
        <strain evidence="3 4">IMCC1826</strain>
    </source>
</reference>
<proteinExistence type="predicted"/>
<gene>
    <name evidence="3" type="ORF">I9W95_15550</name>
</gene>
<evidence type="ECO:0000256" key="1">
    <source>
        <dbReference type="SAM" id="Phobius"/>
    </source>
</evidence>